<dbReference type="PANTHER" id="PTHR45947">
    <property type="entry name" value="SULFOQUINOVOSYL TRANSFERASE SQD2"/>
    <property type="match status" value="1"/>
</dbReference>
<dbReference type="STRING" id="1325335.GCA_001418025_00930"/>
<evidence type="ECO:0000259" key="2">
    <source>
        <dbReference type="Pfam" id="PF00534"/>
    </source>
</evidence>
<gene>
    <name evidence="3" type="ORF">Ga0061060_10516</name>
</gene>
<reference evidence="4" key="1">
    <citation type="submission" date="2015-08" db="EMBL/GenBank/DDBJ databases">
        <authorList>
            <person name="Varghese N."/>
        </authorList>
    </citation>
    <scope>NUCLEOTIDE SEQUENCE [LARGE SCALE GENOMIC DNA]</scope>
    <source>
        <strain evidence="4">DSM 27374</strain>
    </source>
</reference>
<keyword evidence="1" id="KW-1133">Transmembrane helix</keyword>
<keyword evidence="1" id="KW-0812">Transmembrane</keyword>
<dbReference type="Proteomes" id="UP000182738">
    <property type="component" value="Unassembled WGS sequence"/>
</dbReference>
<evidence type="ECO:0000313" key="3">
    <source>
        <dbReference type="EMBL" id="CUA79622.1"/>
    </source>
</evidence>
<dbReference type="PANTHER" id="PTHR45947:SF3">
    <property type="entry name" value="SULFOQUINOVOSYL TRANSFERASE SQD2"/>
    <property type="match status" value="1"/>
</dbReference>
<organism evidence="3 4">
    <name type="scientific">Anoxybacillus suryakundensis</name>
    <dbReference type="NCBI Taxonomy" id="1325335"/>
    <lineage>
        <taxon>Bacteria</taxon>
        <taxon>Bacillati</taxon>
        <taxon>Bacillota</taxon>
        <taxon>Bacilli</taxon>
        <taxon>Bacillales</taxon>
        <taxon>Anoxybacillaceae</taxon>
        <taxon>Anoxybacillus</taxon>
    </lineage>
</organism>
<keyword evidence="3" id="KW-0808">Transferase</keyword>
<dbReference type="Gene3D" id="3.40.50.2000">
    <property type="entry name" value="Glycogen Phosphorylase B"/>
    <property type="match status" value="2"/>
</dbReference>
<dbReference type="InterPro" id="IPR050194">
    <property type="entry name" value="Glycosyltransferase_grp1"/>
</dbReference>
<evidence type="ECO:0000256" key="1">
    <source>
        <dbReference type="SAM" id="Phobius"/>
    </source>
</evidence>
<name>A0A0K6GLV6_9BACL</name>
<dbReference type="InterPro" id="IPR001296">
    <property type="entry name" value="Glyco_trans_1"/>
</dbReference>
<keyword evidence="1" id="KW-0472">Membrane</keyword>
<dbReference type="SUPFAM" id="SSF53756">
    <property type="entry name" value="UDP-Glycosyltransferase/glycogen phosphorylase"/>
    <property type="match status" value="1"/>
</dbReference>
<dbReference type="Pfam" id="PF00534">
    <property type="entry name" value="Glycos_transf_1"/>
    <property type="match status" value="1"/>
</dbReference>
<sequence>MNLLRERKERVLDKRRIAILHSGNLSDVSPGGISEYVAQFIKHSNSDIYLLGTEKKEANLKLWRKYTRNVGEKQYIFIPINYSNRKPISIYYFIHLVIFIILNPRLWKEIEVVYAQRMEYVLPFCLLLLNKKVVMAVHGSGKYASMFWGHFIAKIYSFLEYTSIRRSTKVFILNNNPEFGVPYYKKKYSQFKDKIYYTLVPVDTDLFRPLNKSIVRQKYNFRLDEKIILFLGRIEYNPKRVHLLPDILSKVKSVYPKTKLLIVGSGNDKENLLNKLKDTNLLQDTVFVDYIKHGDELVELINCADVSLICSTFEGICMSALESISSGIPVVATNVGDIKEYLIHGENGYLVNNYKDEDAIVKEMSSFVLSVFNNKVKVNRKTIEKYKASYVVTKTESLLLE</sequence>
<protein>
    <submittedName>
        <fullName evidence="3">Glycosyltransferase involved in cell wall bisynthesis</fullName>
    </submittedName>
</protein>
<evidence type="ECO:0000313" key="4">
    <source>
        <dbReference type="Proteomes" id="UP000182738"/>
    </source>
</evidence>
<keyword evidence="4" id="KW-1185">Reference proteome</keyword>
<dbReference type="EMBL" id="CYGZ01000005">
    <property type="protein sequence ID" value="CUA79622.1"/>
    <property type="molecule type" value="Genomic_DNA"/>
</dbReference>
<dbReference type="GO" id="GO:0016757">
    <property type="term" value="F:glycosyltransferase activity"/>
    <property type="evidence" value="ECO:0007669"/>
    <property type="project" value="InterPro"/>
</dbReference>
<dbReference type="CDD" id="cd03801">
    <property type="entry name" value="GT4_PimA-like"/>
    <property type="match status" value="1"/>
</dbReference>
<accession>A0A0K6GLV6</accession>
<feature type="transmembrane region" description="Helical" evidence="1">
    <location>
        <begin position="90"/>
        <end position="107"/>
    </location>
</feature>
<feature type="domain" description="Glycosyl transferase family 1" evidence="2">
    <location>
        <begin position="214"/>
        <end position="368"/>
    </location>
</feature>
<proteinExistence type="predicted"/>
<dbReference type="AlphaFoldDB" id="A0A0K6GLV6"/>